<dbReference type="GO" id="GO:0016614">
    <property type="term" value="F:oxidoreductase activity, acting on CH-OH group of donors"/>
    <property type="evidence" value="ECO:0007669"/>
    <property type="project" value="UniProtKB-ARBA"/>
</dbReference>
<dbReference type="Proteomes" id="UP000600247">
    <property type="component" value="Unassembled WGS sequence"/>
</dbReference>
<dbReference type="InterPro" id="IPR020904">
    <property type="entry name" value="Sc_DH/Rdtase_CS"/>
</dbReference>
<dbReference type="PRINTS" id="PR00081">
    <property type="entry name" value="GDHRDH"/>
</dbReference>
<dbReference type="Gene3D" id="3.40.50.720">
    <property type="entry name" value="NAD(P)-binding Rossmann-like Domain"/>
    <property type="match status" value="1"/>
</dbReference>
<protein>
    <submittedName>
        <fullName evidence="4">NAD(P)-dependent oxidoreductase</fullName>
    </submittedName>
</protein>
<evidence type="ECO:0000256" key="2">
    <source>
        <dbReference type="ARBA" id="ARBA00023002"/>
    </source>
</evidence>
<dbReference type="NCBIfam" id="NF005559">
    <property type="entry name" value="PRK07231.1"/>
    <property type="match status" value="1"/>
</dbReference>
<dbReference type="EMBL" id="BMHY01000010">
    <property type="protein sequence ID" value="GGG82555.1"/>
    <property type="molecule type" value="Genomic_DNA"/>
</dbReference>
<evidence type="ECO:0000313" key="5">
    <source>
        <dbReference type="Proteomes" id="UP000600247"/>
    </source>
</evidence>
<keyword evidence="5" id="KW-1185">Reference proteome</keyword>
<dbReference type="AlphaFoldDB" id="A0A917M6S5"/>
<evidence type="ECO:0000313" key="4">
    <source>
        <dbReference type="EMBL" id="GGG82555.1"/>
    </source>
</evidence>
<dbReference type="Pfam" id="PF13561">
    <property type="entry name" value="adh_short_C2"/>
    <property type="match status" value="1"/>
</dbReference>
<dbReference type="SUPFAM" id="SSF51735">
    <property type="entry name" value="NAD(P)-binding Rossmann-fold domains"/>
    <property type="match status" value="1"/>
</dbReference>
<dbReference type="PANTHER" id="PTHR48107">
    <property type="entry name" value="NADPH-DEPENDENT ALDEHYDE REDUCTASE-LIKE PROTEIN, CHLOROPLASTIC-RELATED"/>
    <property type="match status" value="1"/>
</dbReference>
<dbReference type="PANTHER" id="PTHR48107:SF16">
    <property type="entry name" value="NADPH-DEPENDENT ALDEHYDE REDUCTASE 1, CHLOROPLASTIC"/>
    <property type="match status" value="1"/>
</dbReference>
<dbReference type="NCBIfam" id="NF005214">
    <property type="entry name" value="PRK06701.1"/>
    <property type="match status" value="1"/>
</dbReference>
<dbReference type="RefSeq" id="WP_188891631.1">
    <property type="nucleotide sequence ID" value="NZ_BMHY01000010.1"/>
</dbReference>
<feature type="region of interest" description="Disordered" evidence="3">
    <location>
        <begin position="1"/>
        <end position="25"/>
    </location>
</feature>
<reference evidence="4 5" key="1">
    <citation type="journal article" date="2014" name="Int. J. Syst. Evol. Microbiol.">
        <title>Complete genome sequence of Corynebacterium casei LMG S-19264T (=DSM 44701T), isolated from a smear-ripened cheese.</title>
        <authorList>
            <consortium name="US DOE Joint Genome Institute (JGI-PGF)"/>
            <person name="Walter F."/>
            <person name="Albersmeier A."/>
            <person name="Kalinowski J."/>
            <person name="Ruckert C."/>
        </authorList>
    </citation>
    <scope>NUCLEOTIDE SEQUENCE [LARGE SCALE GENOMIC DNA]</scope>
    <source>
        <strain evidence="4 5">CGMCC 1.15286</strain>
    </source>
</reference>
<keyword evidence="2" id="KW-0560">Oxidoreductase</keyword>
<organism evidence="4 5">
    <name type="scientific">Paenibacillus radicis</name>
    <name type="common">ex Gao et al. 2016</name>
    <dbReference type="NCBI Taxonomy" id="1737354"/>
    <lineage>
        <taxon>Bacteria</taxon>
        <taxon>Bacillati</taxon>
        <taxon>Bacillota</taxon>
        <taxon>Bacilli</taxon>
        <taxon>Bacillales</taxon>
        <taxon>Paenibacillaceae</taxon>
        <taxon>Paenibacillus</taxon>
    </lineage>
</organism>
<dbReference type="PROSITE" id="PS00061">
    <property type="entry name" value="ADH_SHORT"/>
    <property type="match status" value="1"/>
</dbReference>
<proteinExistence type="inferred from homology"/>
<comment type="caution">
    <text evidence="4">The sequence shown here is derived from an EMBL/GenBank/DDBJ whole genome shotgun (WGS) entry which is preliminary data.</text>
</comment>
<accession>A0A917M6S5</accession>
<dbReference type="FunFam" id="3.40.50.720:FF:000084">
    <property type="entry name" value="Short-chain dehydrogenase reductase"/>
    <property type="match status" value="1"/>
</dbReference>
<dbReference type="InterPro" id="IPR036291">
    <property type="entry name" value="NAD(P)-bd_dom_sf"/>
</dbReference>
<gene>
    <name evidence="4" type="ORF">GCM10010918_44970</name>
</gene>
<dbReference type="GO" id="GO:0008206">
    <property type="term" value="P:bile acid metabolic process"/>
    <property type="evidence" value="ECO:0007669"/>
    <property type="project" value="UniProtKB-ARBA"/>
</dbReference>
<dbReference type="PRINTS" id="PR00080">
    <property type="entry name" value="SDRFAMILY"/>
</dbReference>
<evidence type="ECO:0000256" key="1">
    <source>
        <dbReference type="ARBA" id="ARBA00006484"/>
    </source>
</evidence>
<evidence type="ECO:0000256" key="3">
    <source>
        <dbReference type="SAM" id="MobiDB-lite"/>
    </source>
</evidence>
<dbReference type="CDD" id="cd05355">
    <property type="entry name" value="SDR_c1"/>
    <property type="match status" value="1"/>
</dbReference>
<name>A0A917M6S5_9BACL</name>
<comment type="similarity">
    <text evidence="1">Belongs to the short-chain dehydrogenases/reductases (SDR) family.</text>
</comment>
<sequence length="291" mass="31011">MQASSATPQTPQFPPQHQSQQPGIESQMKPLPVYKSDSYKAAGKLAGKAAIITGGDSGIGRAVAIAFALEGCDVSIPYYNEHEDAQLVQKEIEAAGKRCLLLPGDVGDEAFCRSAVERTVLEFGKLDIVVNNAGEQHIQQRLEDITEKQLEATFRTNVFAMFFLAKAALPHLKQGASIINTTSVTAYRGNPTLIDYSATKGAIVSFTRSLSANLAEQGIRVNGVAPGPIWTPFIPSSLDEQSVTTFGADTPMKRAGQPHELAGAYVFLASDDASYVTGQVMHVNGGEVVNG</sequence>
<dbReference type="InterPro" id="IPR002347">
    <property type="entry name" value="SDR_fam"/>
</dbReference>